<dbReference type="SUPFAM" id="SSF48264">
    <property type="entry name" value="Cytochrome P450"/>
    <property type="match status" value="1"/>
</dbReference>
<evidence type="ECO:0000256" key="6">
    <source>
        <dbReference type="ARBA" id="ARBA00023004"/>
    </source>
</evidence>
<comment type="cofactor">
    <cofactor evidence="7">
        <name>heme</name>
        <dbReference type="ChEBI" id="CHEBI:30413"/>
    </cofactor>
</comment>
<keyword evidence="3 7" id="KW-0479">Metal-binding</keyword>
<dbReference type="PRINTS" id="PR00463">
    <property type="entry name" value="EP450I"/>
</dbReference>
<dbReference type="PROSITE" id="PS00086">
    <property type="entry name" value="CYTOCHROME_P450"/>
    <property type="match status" value="1"/>
</dbReference>
<dbReference type="GO" id="GO:0006629">
    <property type="term" value="P:lipid metabolic process"/>
    <property type="evidence" value="ECO:0007669"/>
    <property type="project" value="UniProtKB-ARBA"/>
</dbReference>
<protein>
    <recommendedName>
        <fullName evidence="12">Cytochrome P450</fullName>
    </recommendedName>
</protein>
<keyword evidence="11" id="KW-1185">Reference proteome</keyword>
<keyword evidence="2" id="KW-0812">Transmembrane</keyword>
<dbReference type="Gramene" id="TraesJAG4A03G02212380.1">
    <property type="protein sequence ID" value="TraesJAG4A03G02212380.1.CDS1"/>
    <property type="gene ID" value="TraesJAG4A03G02212380"/>
</dbReference>
<dbReference type="GeneID" id="123088444"/>
<evidence type="ECO:0000256" key="1">
    <source>
        <dbReference type="ARBA" id="ARBA00010617"/>
    </source>
</evidence>
<dbReference type="InterPro" id="IPR002401">
    <property type="entry name" value="Cyt_P450_E_grp-I"/>
</dbReference>
<gene>
    <name evidence="10" type="primary">LOC123088444</name>
</gene>
<keyword evidence="8" id="KW-0503">Monooxygenase</keyword>
<evidence type="ECO:0000256" key="3">
    <source>
        <dbReference type="ARBA" id="ARBA00022723"/>
    </source>
</evidence>
<accession>A0A3B6I5U7</accession>
<reference evidence="10" key="2">
    <citation type="submission" date="2018-10" db="UniProtKB">
        <authorList>
            <consortium name="EnsemblPlants"/>
        </authorList>
    </citation>
    <scope>IDENTIFICATION</scope>
</reference>
<feature type="chain" id="PRO_5043175597" description="Cytochrome P450" evidence="9">
    <location>
        <begin position="16"/>
        <end position="515"/>
    </location>
</feature>
<evidence type="ECO:0000256" key="9">
    <source>
        <dbReference type="SAM" id="SignalP"/>
    </source>
</evidence>
<evidence type="ECO:0000256" key="4">
    <source>
        <dbReference type="ARBA" id="ARBA00022989"/>
    </source>
</evidence>
<keyword evidence="9" id="KW-0732">Signal</keyword>
<dbReference type="STRING" id="4565.A0A3B6I5U7"/>
<dbReference type="GO" id="GO:0005506">
    <property type="term" value="F:iron ion binding"/>
    <property type="evidence" value="ECO:0007669"/>
    <property type="project" value="InterPro"/>
</dbReference>
<organism evidence="10">
    <name type="scientific">Triticum aestivum</name>
    <name type="common">Wheat</name>
    <dbReference type="NCBI Taxonomy" id="4565"/>
    <lineage>
        <taxon>Eukaryota</taxon>
        <taxon>Viridiplantae</taxon>
        <taxon>Streptophyta</taxon>
        <taxon>Embryophyta</taxon>
        <taxon>Tracheophyta</taxon>
        <taxon>Spermatophyta</taxon>
        <taxon>Magnoliopsida</taxon>
        <taxon>Liliopsida</taxon>
        <taxon>Poales</taxon>
        <taxon>Poaceae</taxon>
        <taxon>BOP clade</taxon>
        <taxon>Pooideae</taxon>
        <taxon>Triticodae</taxon>
        <taxon>Triticeae</taxon>
        <taxon>Triticinae</taxon>
        <taxon>Triticum</taxon>
    </lineage>
</organism>
<dbReference type="Gramene" id="TraesSTA4A03G02208950.1">
    <property type="protein sequence ID" value="TraesSTA4A03G02208950.1.CDS1"/>
    <property type="gene ID" value="TraesSTA4A03G02208950"/>
</dbReference>
<feature type="signal peptide" evidence="9">
    <location>
        <begin position="1"/>
        <end position="15"/>
    </location>
</feature>
<dbReference type="InterPro" id="IPR001128">
    <property type="entry name" value="Cyt_P450"/>
</dbReference>
<dbReference type="Gramene" id="TraesCAD_scaffold_061694_01G000200.1">
    <property type="protein sequence ID" value="TraesCAD_scaffold_061694_01G000200.1"/>
    <property type="gene ID" value="TraesCAD_scaffold_061694_01G000200"/>
</dbReference>
<dbReference type="InterPro" id="IPR036396">
    <property type="entry name" value="Cyt_P450_sf"/>
</dbReference>
<dbReference type="Gramene" id="TraesWEE_scaffold_000184_01G001000.1">
    <property type="protein sequence ID" value="TraesWEE_scaffold_000184_01G001000.1"/>
    <property type="gene ID" value="TraesWEE_scaffold_000184_01G001000"/>
</dbReference>
<evidence type="ECO:0000256" key="2">
    <source>
        <dbReference type="ARBA" id="ARBA00022692"/>
    </source>
</evidence>
<dbReference type="RefSeq" id="XP_044366586.1">
    <property type="nucleotide sequence ID" value="XM_044510651.1"/>
</dbReference>
<dbReference type="OrthoDB" id="3203564at2759"/>
<feature type="binding site" description="axial binding residue" evidence="7">
    <location>
        <position position="459"/>
    </location>
    <ligand>
        <name>heme</name>
        <dbReference type="ChEBI" id="CHEBI:30413"/>
    </ligand>
    <ligandPart>
        <name>Fe</name>
        <dbReference type="ChEBI" id="CHEBI:18248"/>
    </ligandPart>
</feature>
<dbReference type="SMR" id="A0A3B6I5U7"/>
<keyword evidence="5 8" id="KW-0560">Oxidoreductase</keyword>
<dbReference type="Proteomes" id="UP000019116">
    <property type="component" value="Chromosome 4A"/>
</dbReference>
<keyword evidence="4" id="KW-1133">Transmembrane helix</keyword>
<evidence type="ECO:0000256" key="5">
    <source>
        <dbReference type="ARBA" id="ARBA00023002"/>
    </source>
</evidence>
<dbReference type="InterPro" id="IPR017972">
    <property type="entry name" value="Cyt_P450_CS"/>
</dbReference>
<dbReference type="GO" id="GO:0020037">
    <property type="term" value="F:heme binding"/>
    <property type="evidence" value="ECO:0007669"/>
    <property type="project" value="InterPro"/>
</dbReference>
<dbReference type="GO" id="GO:0016705">
    <property type="term" value="F:oxidoreductase activity, acting on paired donors, with incorporation or reduction of molecular oxygen"/>
    <property type="evidence" value="ECO:0007669"/>
    <property type="project" value="InterPro"/>
</dbReference>
<dbReference type="OMA" id="SLIANWN"/>
<dbReference type="PANTHER" id="PTHR24296">
    <property type="entry name" value="CYTOCHROME P450"/>
    <property type="match status" value="1"/>
</dbReference>
<keyword evidence="7 8" id="KW-0349">Heme</keyword>
<dbReference type="Gramene" id="TraesCS4A02G462000.1">
    <property type="protein sequence ID" value="TraesCS4A02G462000.1.cds1"/>
    <property type="gene ID" value="TraesCS4A02G462000"/>
</dbReference>
<evidence type="ECO:0000256" key="8">
    <source>
        <dbReference type="RuleBase" id="RU000461"/>
    </source>
</evidence>
<dbReference type="AlphaFoldDB" id="A0A3B6I5U7"/>
<keyword evidence="4" id="KW-0472">Membrane</keyword>
<sequence>MAFSFLPELLHLVLALLFLVFVIKCRRSSNPLLPTELPIIGMLPSLIANWNNLHDYAAAGLSASGHNFELRGPPATSVRYLVTCSPANVRHVFTTNFTNYVKGEELAAVLGLLGGTIVTADGESWRLQRDTIHRVLTRPRLLASLSRCCRDKVAGGLVPLLSHLADGRTTFDMEDLLGRLVLDITVIVVFGWDPFCLAASMPPMHVAAALDTLMEVAMRRHILPVSCWRTMRWLNIGQERKLAKAEAVLYRFVAESIQKKMASDSTGTGDDIISYYINDPNPDPEFLNRDREPTDFLIRTFINFMVAMRDPMGSALSWLVYNLATHPHAMLAIREELAPIVATRKSGDGVVVFDPDETKDLVYQRAAMFESLRLYPIAPMERKEVVADDLLPSGHKVQAGSTILISTYSMARLEQVWGDDCREYRPERWLSSNQDGSGHTLRHVPSHVFVAFNTGPRACLGKNISVALVTSIVATVVWNFDVELLDSNTVKPKLSVILQMKNGLMAKVKRRPEDD</sequence>
<evidence type="ECO:0008006" key="12">
    <source>
        <dbReference type="Google" id="ProtNLM"/>
    </source>
</evidence>
<evidence type="ECO:0000313" key="10">
    <source>
        <dbReference type="EnsemblPlants" id="TraesCS4A02G462000.1.cds1"/>
    </source>
</evidence>
<proteinExistence type="inferred from homology"/>
<dbReference type="GO" id="GO:0004497">
    <property type="term" value="F:monooxygenase activity"/>
    <property type="evidence" value="ECO:0007669"/>
    <property type="project" value="UniProtKB-KW"/>
</dbReference>
<dbReference type="EnsemblPlants" id="TraesCS4A02G462000.1">
    <property type="protein sequence ID" value="TraesCS4A02G462000.1.cds1"/>
    <property type="gene ID" value="TraesCS4A02G462000"/>
</dbReference>
<dbReference type="Gramene" id="TraesLDM4A03G02212040.1">
    <property type="protein sequence ID" value="TraesLDM4A03G02212040.1.CDS1"/>
    <property type="gene ID" value="TraesLDM4A03G02212040"/>
</dbReference>
<dbReference type="PRINTS" id="PR00385">
    <property type="entry name" value="P450"/>
</dbReference>
<keyword evidence="6 7" id="KW-0408">Iron</keyword>
<evidence type="ECO:0000313" key="11">
    <source>
        <dbReference type="Proteomes" id="UP000019116"/>
    </source>
</evidence>
<evidence type="ECO:0000256" key="7">
    <source>
        <dbReference type="PIRSR" id="PIRSR602401-1"/>
    </source>
</evidence>
<reference evidence="10" key="1">
    <citation type="submission" date="2018-08" db="EMBL/GenBank/DDBJ databases">
        <authorList>
            <person name="Rossello M."/>
        </authorList>
    </citation>
    <scope>NUCLEOTIDE SEQUENCE [LARGE SCALE GENOMIC DNA]</scope>
    <source>
        <strain evidence="10">cv. Chinese Spring</strain>
    </source>
</reference>
<comment type="similarity">
    <text evidence="1 8">Belongs to the cytochrome P450 family.</text>
</comment>
<dbReference type="Gene3D" id="1.10.630.10">
    <property type="entry name" value="Cytochrome P450"/>
    <property type="match status" value="1"/>
</dbReference>
<dbReference type="CDD" id="cd11064">
    <property type="entry name" value="CYP86A"/>
    <property type="match status" value="1"/>
</dbReference>
<dbReference type="Gramene" id="TraesNOR4A03G02230260.1">
    <property type="protein sequence ID" value="TraesNOR4A03G02230260.1.CDS1"/>
    <property type="gene ID" value="TraesNOR4A03G02230260"/>
</dbReference>
<dbReference type="Pfam" id="PF00067">
    <property type="entry name" value="p450"/>
    <property type="match status" value="1"/>
</dbReference>
<name>A0A3B6I5U7_WHEAT</name>
<dbReference type="Gramene" id="TraesCS4A03G1162200.1">
    <property type="protein sequence ID" value="TraesCS4A03G1162200.1.CDS1"/>
    <property type="gene ID" value="TraesCS4A03G1162200"/>
</dbReference>